<dbReference type="SMART" id="SM00322">
    <property type="entry name" value="KH"/>
    <property type="match status" value="1"/>
</dbReference>
<dbReference type="GO" id="GO:0003676">
    <property type="term" value="F:nucleic acid binding"/>
    <property type="evidence" value="ECO:0007669"/>
    <property type="project" value="InterPro"/>
</dbReference>
<sequence length="466" mass="53421">MADMRERPISSQPSRGVRGRSRDGHVACVVEVDQATRRLLEGGLLYHLRPLAREQRVLDEFWEFRLGDRGLELVCSRPVRVTEDWQMEMCEEVYMELAQAASRRQEMTEAWRVNSTDEEQIPIHRNLVRRVIGPEDRVRDLLTRDLGINIYDDDGGDAVLEMVGVPEAVEQAREPLALHLVSFRNHHRSPARAERQLDQEAQQTVHVFVDNLNTSLGAQVLPQGRDASRRLHISRFTDVVAGVRQLGDQAVVDHQTRTNHPIWWFYSLCGFELELESSLADNVMALLQDLERERASRHEHVLAVCTGDGRHVDLVRYVAECGWRVELWCWRATCHSGYQALAEDPGLRQRVRLCYLDGFRSFITMSARRDDEESLRHLPEPAESDVTEPHGGTEASAFAGTDAEMCALCLSEEASYAFRPCNHRVMCGDCFQDVRRRLQRNPELENSPQLGQCFVCRSRWTEITPV</sequence>
<protein>
    <recommendedName>
        <fullName evidence="2">K Homology domain-containing protein</fullName>
    </recommendedName>
</protein>
<feature type="region of interest" description="Disordered" evidence="1">
    <location>
        <begin position="1"/>
        <end position="20"/>
    </location>
</feature>
<organism evidence="3 4">
    <name type="scientific">Symbiodinium natans</name>
    <dbReference type="NCBI Taxonomy" id="878477"/>
    <lineage>
        <taxon>Eukaryota</taxon>
        <taxon>Sar</taxon>
        <taxon>Alveolata</taxon>
        <taxon>Dinophyceae</taxon>
        <taxon>Suessiales</taxon>
        <taxon>Symbiodiniaceae</taxon>
        <taxon>Symbiodinium</taxon>
    </lineage>
</organism>
<feature type="domain" description="K Homology" evidence="2">
    <location>
        <begin position="115"/>
        <end position="181"/>
    </location>
</feature>
<evidence type="ECO:0000259" key="2">
    <source>
        <dbReference type="SMART" id="SM00322"/>
    </source>
</evidence>
<dbReference type="AlphaFoldDB" id="A0A812K2M5"/>
<evidence type="ECO:0000313" key="3">
    <source>
        <dbReference type="EMBL" id="CAE7219488.1"/>
    </source>
</evidence>
<dbReference type="InterPro" id="IPR013083">
    <property type="entry name" value="Znf_RING/FYVE/PHD"/>
</dbReference>
<gene>
    <name evidence="3" type="ORF">SNAT2548_LOCUS7962</name>
</gene>
<dbReference type="Gene3D" id="3.30.40.10">
    <property type="entry name" value="Zinc/RING finger domain, C3HC4 (zinc finger)"/>
    <property type="match status" value="1"/>
</dbReference>
<dbReference type="Proteomes" id="UP000604046">
    <property type="component" value="Unassembled WGS sequence"/>
</dbReference>
<accession>A0A812K2M5</accession>
<dbReference type="CDD" id="cd00105">
    <property type="entry name" value="KH-I"/>
    <property type="match status" value="1"/>
</dbReference>
<feature type="region of interest" description="Disordered" evidence="1">
    <location>
        <begin position="373"/>
        <end position="392"/>
    </location>
</feature>
<comment type="caution">
    <text evidence="3">The sequence shown here is derived from an EMBL/GenBank/DDBJ whole genome shotgun (WGS) entry which is preliminary data.</text>
</comment>
<dbReference type="Pfam" id="PF13920">
    <property type="entry name" value="zf-C3HC4_3"/>
    <property type="match status" value="1"/>
</dbReference>
<reference evidence="3" key="1">
    <citation type="submission" date="2021-02" db="EMBL/GenBank/DDBJ databases">
        <authorList>
            <person name="Dougan E. K."/>
            <person name="Rhodes N."/>
            <person name="Thang M."/>
            <person name="Chan C."/>
        </authorList>
    </citation>
    <scope>NUCLEOTIDE SEQUENCE</scope>
</reference>
<dbReference type="InterPro" id="IPR004087">
    <property type="entry name" value="KH_dom"/>
</dbReference>
<dbReference type="SUPFAM" id="SSF57850">
    <property type="entry name" value="RING/U-box"/>
    <property type="match status" value="1"/>
</dbReference>
<name>A0A812K2M5_9DINO</name>
<evidence type="ECO:0000256" key="1">
    <source>
        <dbReference type="SAM" id="MobiDB-lite"/>
    </source>
</evidence>
<proteinExistence type="predicted"/>
<evidence type="ECO:0000313" key="4">
    <source>
        <dbReference type="Proteomes" id="UP000604046"/>
    </source>
</evidence>
<dbReference type="EMBL" id="CAJNDS010000569">
    <property type="protein sequence ID" value="CAE7219488.1"/>
    <property type="molecule type" value="Genomic_DNA"/>
</dbReference>
<keyword evidence="4" id="KW-1185">Reference proteome</keyword>